<keyword evidence="1" id="KW-0812">Transmembrane</keyword>
<keyword evidence="1" id="KW-1133">Transmembrane helix</keyword>
<keyword evidence="1" id="KW-0472">Membrane</keyword>
<dbReference type="AlphaFoldDB" id="A0A6A6BLP2"/>
<dbReference type="EMBL" id="ML995480">
    <property type="protein sequence ID" value="KAF2144323.1"/>
    <property type="molecule type" value="Genomic_DNA"/>
</dbReference>
<evidence type="ECO:0000256" key="1">
    <source>
        <dbReference type="SAM" id="Phobius"/>
    </source>
</evidence>
<keyword evidence="3" id="KW-1185">Reference proteome</keyword>
<accession>A0A6A6BLP2</accession>
<dbReference type="Proteomes" id="UP000799438">
    <property type="component" value="Unassembled WGS sequence"/>
</dbReference>
<reference evidence="2" key="1">
    <citation type="journal article" date="2020" name="Stud. Mycol.">
        <title>101 Dothideomycetes genomes: a test case for predicting lifestyles and emergence of pathogens.</title>
        <authorList>
            <person name="Haridas S."/>
            <person name="Albert R."/>
            <person name="Binder M."/>
            <person name="Bloem J."/>
            <person name="Labutti K."/>
            <person name="Salamov A."/>
            <person name="Andreopoulos B."/>
            <person name="Baker S."/>
            <person name="Barry K."/>
            <person name="Bills G."/>
            <person name="Bluhm B."/>
            <person name="Cannon C."/>
            <person name="Castanera R."/>
            <person name="Culley D."/>
            <person name="Daum C."/>
            <person name="Ezra D."/>
            <person name="Gonzalez J."/>
            <person name="Henrissat B."/>
            <person name="Kuo A."/>
            <person name="Liang C."/>
            <person name="Lipzen A."/>
            <person name="Lutzoni F."/>
            <person name="Magnuson J."/>
            <person name="Mondo S."/>
            <person name="Nolan M."/>
            <person name="Ohm R."/>
            <person name="Pangilinan J."/>
            <person name="Park H.-J."/>
            <person name="Ramirez L."/>
            <person name="Alfaro M."/>
            <person name="Sun H."/>
            <person name="Tritt A."/>
            <person name="Yoshinaga Y."/>
            <person name="Zwiers L.-H."/>
            <person name="Turgeon B."/>
            <person name="Goodwin S."/>
            <person name="Spatafora J."/>
            <person name="Crous P."/>
            <person name="Grigoriev I."/>
        </authorList>
    </citation>
    <scope>NUCLEOTIDE SEQUENCE</scope>
    <source>
        <strain evidence="2">CBS 121167</strain>
    </source>
</reference>
<sequence length="64" mass="6906">MSLPSIPHLVDALAAFATANPLLLFVPCIAAVLALPPRPYGVAVSLSQSGFFAAVWLWRRSREE</sequence>
<evidence type="ECO:0000313" key="2">
    <source>
        <dbReference type="EMBL" id="KAF2144323.1"/>
    </source>
</evidence>
<organism evidence="2 3">
    <name type="scientific">Aplosporella prunicola CBS 121167</name>
    <dbReference type="NCBI Taxonomy" id="1176127"/>
    <lineage>
        <taxon>Eukaryota</taxon>
        <taxon>Fungi</taxon>
        <taxon>Dikarya</taxon>
        <taxon>Ascomycota</taxon>
        <taxon>Pezizomycotina</taxon>
        <taxon>Dothideomycetes</taxon>
        <taxon>Dothideomycetes incertae sedis</taxon>
        <taxon>Botryosphaeriales</taxon>
        <taxon>Aplosporellaceae</taxon>
        <taxon>Aplosporella</taxon>
    </lineage>
</organism>
<gene>
    <name evidence="2" type="ORF">K452DRAFT_285567</name>
</gene>
<feature type="transmembrane region" description="Helical" evidence="1">
    <location>
        <begin position="12"/>
        <end position="34"/>
    </location>
</feature>
<evidence type="ECO:0000313" key="3">
    <source>
        <dbReference type="Proteomes" id="UP000799438"/>
    </source>
</evidence>
<name>A0A6A6BLP2_9PEZI</name>
<proteinExistence type="predicted"/>
<dbReference type="RefSeq" id="XP_033400035.1">
    <property type="nucleotide sequence ID" value="XM_033540135.1"/>
</dbReference>
<protein>
    <submittedName>
        <fullName evidence="2">Uncharacterized protein</fullName>
    </submittedName>
</protein>
<dbReference type="GeneID" id="54297631"/>
<feature type="transmembrane region" description="Helical" evidence="1">
    <location>
        <begin position="40"/>
        <end position="58"/>
    </location>
</feature>